<reference evidence="2" key="1">
    <citation type="submission" date="2024-05" db="EMBL/GenBank/DDBJ databases">
        <authorList>
            <person name="Kim S."/>
            <person name="Heo J."/>
            <person name="Choi H."/>
            <person name="Choi Y."/>
            <person name="Kwon S.-W."/>
            <person name="Kim Y."/>
        </authorList>
    </citation>
    <scope>NUCLEOTIDE SEQUENCE</scope>
    <source>
        <strain evidence="2">KACC 23698</strain>
    </source>
</reference>
<dbReference type="RefSeq" id="WP_406856572.1">
    <property type="nucleotide sequence ID" value="NZ_CP157484.1"/>
</dbReference>
<organism evidence="2">
    <name type="scientific">Alsobacter sp. KACC 23698</name>
    <dbReference type="NCBI Taxonomy" id="3149229"/>
    <lineage>
        <taxon>Bacteria</taxon>
        <taxon>Pseudomonadati</taxon>
        <taxon>Pseudomonadota</taxon>
        <taxon>Alphaproteobacteria</taxon>
        <taxon>Hyphomicrobiales</taxon>
        <taxon>Alsobacteraceae</taxon>
        <taxon>Alsobacter</taxon>
    </lineage>
</organism>
<proteinExistence type="predicted"/>
<dbReference type="InterPro" id="IPR046083">
    <property type="entry name" value="DUF6101"/>
</dbReference>
<dbReference type="EMBL" id="CP157484">
    <property type="protein sequence ID" value="XBO39725.1"/>
    <property type="molecule type" value="Genomic_DNA"/>
</dbReference>
<sequence length="181" mass="20041">MSVQDHDRPTPDGSAGRLERPVRPPASEAPLVRCELVGRLAAMMVAGPFAGRRTIARGASGVLLSQSGVAADLYDISMVYADGRGPTTLVSAQDDSSVVAQWRKTAMAFGLPLLVMRDDGVVLQPYEHCGAVTVGPFRYRRRNATLSRRRPRFLQRRKCGRLPERPLVRRERDMSPDAWTR</sequence>
<dbReference type="Pfam" id="PF19596">
    <property type="entry name" value="DUF6101"/>
    <property type="match status" value="1"/>
</dbReference>
<evidence type="ECO:0000313" key="2">
    <source>
        <dbReference type="EMBL" id="XBO39725.1"/>
    </source>
</evidence>
<feature type="compositionally biased region" description="Basic and acidic residues" evidence="1">
    <location>
        <begin position="1"/>
        <end position="10"/>
    </location>
</feature>
<accession>A0AAU7JHT8</accession>
<dbReference type="AlphaFoldDB" id="A0AAU7JHT8"/>
<protein>
    <submittedName>
        <fullName evidence="2">DUF6101 family protein</fullName>
    </submittedName>
</protein>
<name>A0AAU7JHT8_9HYPH</name>
<evidence type="ECO:0000256" key="1">
    <source>
        <dbReference type="SAM" id="MobiDB-lite"/>
    </source>
</evidence>
<gene>
    <name evidence="2" type="ORF">ABEG18_02770</name>
</gene>
<feature type="region of interest" description="Disordered" evidence="1">
    <location>
        <begin position="1"/>
        <end position="24"/>
    </location>
</feature>